<dbReference type="PANTHER" id="PTHR43448">
    <property type="entry name" value="PROTOHEME IX FARNESYLTRANSFERASE, MITOCHONDRIAL"/>
    <property type="match status" value="1"/>
</dbReference>
<evidence type="ECO:0000313" key="16">
    <source>
        <dbReference type="Proteomes" id="UP000076079"/>
    </source>
</evidence>
<feature type="transmembrane region" description="Helical" evidence="14">
    <location>
        <begin position="148"/>
        <end position="167"/>
    </location>
</feature>
<feature type="transmembrane region" description="Helical" evidence="14">
    <location>
        <begin position="52"/>
        <end position="72"/>
    </location>
</feature>
<feature type="transmembrane region" description="Helical" evidence="14">
    <location>
        <begin position="173"/>
        <end position="195"/>
    </location>
</feature>
<dbReference type="PANTHER" id="PTHR43448:SF7">
    <property type="entry name" value="4-HYDROXYBENZOATE SOLANESYLTRANSFERASE"/>
    <property type="match status" value="1"/>
</dbReference>
<dbReference type="InterPro" id="IPR000537">
    <property type="entry name" value="UbiA_prenyltransferase"/>
</dbReference>
<evidence type="ECO:0000256" key="7">
    <source>
        <dbReference type="ARBA" id="ARBA00022989"/>
    </source>
</evidence>
<evidence type="ECO:0000256" key="4">
    <source>
        <dbReference type="ARBA" id="ARBA00022475"/>
    </source>
</evidence>
<dbReference type="GO" id="GO:0005886">
    <property type="term" value="C:plasma membrane"/>
    <property type="evidence" value="ECO:0007669"/>
    <property type="project" value="UniProtKB-SubCell"/>
</dbReference>
<dbReference type="PATRIC" id="fig|1813736.3.peg.6265"/>
<dbReference type="UniPathway" id="UPA00834">
    <property type="reaction ID" value="UER00712"/>
</dbReference>
<dbReference type="InterPro" id="IPR044878">
    <property type="entry name" value="UbiA_sf"/>
</dbReference>
<evidence type="ECO:0000313" key="15">
    <source>
        <dbReference type="EMBL" id="AMY12681.1"/>
    </source>
</evidence>
<keyword evidence="6 14" id="KW-0812">Transmembrane</keyword>
<dbReference type="GO" id="GO:0048034">
    <property type="term" value="P:heme O biosynthetic process"/>
    <property type="evidence" value="ECO:0007669"/>
    <property type="project" value="UniProtKB-UniRule"/>
</dbReference>
<feature type="transmembrane region" description="Helical" evidence="14">
    <location>
        <begin position="26"/>
        <end position="46"/>
    </location>
</feature>
<dbReference type="InterPro" id="IPR006369">
    <property type="entry name" value="Protohaem_IX_farnesylTrfase"/>
</dbReference>
<comment type="function">
    <text evidence="14">Converts heme B (protoheme IX) to heme O by substitution of the vinyl group on carbon 2 of heme B porphyrin ring with a hydroxyethyl farnesyl side group.</text>
</comment>
<organism evidence="15 16">
    <name type="scientific">Luteitalea pratensis</name>
    <dbReference type="NCBI Taxonomy" id="1855912"/>
    <lineage>
        <taxon>Bacteria</taxon>
        <taxon>Pseudomonadati</taxon>
        <taxon>Acidobacteriota</taxon>
        <taxon>Vicinamibacteria</taxon>
        <taxon>Vicinamibacterales</taxon>
        <taxon>Vicinamibacteraceae</taxon>
        <taxon>Luteitalea</taxon>
    </lineage>
</organism>
<keyword evidence="9 14" id="KW-0472">Membrane</keyword>
<accession>A0A143PWD0</accession>
<evidence type="ECO:0000256" key="1">
    <source>
        <dbReference type="ARBA" id="ARBA00004651"/>
    </source>
</evidence>
<evidence type="ECO:0000256" key="2">
    <source>
        <dbReference type="ARBA" id="ARBA00004919"/>
    </source>
</evidence>
<keyword evidence="5 14" id="KW-0808">Transferase</keyword>
<comment type="catalytic activity">
    <reaction evidence="13 14">
        <text>heme b + (2E,6E)-farnesyl diphosphate + H2O = Fe(II)-heme o + diphosphate</text>
        <dbReference type="Rhea" id="RHEA:28070"/>
        <dbReference type="ChEBI" id="CHEBI:15377"/>
        <dbReference type="ChEBI" id="CHEBI:33019"/>
        <dbReference type="ChEBI" id="CHEBI:60344"/>
        <dbReference type="ChEBI" id="CHEBI:60530"/>
        <dbReference type="ChEBI" id="CHEBI:175763"/>
        <dbReference type="EC" id="2.5.1.141"/>
    </reaction>
</comment>
<evidence type="ECO:0000256" key="5">
    <source>
        <dbReference type="ARBA" id="ARBA00022679"/>
    </source>
</evidence>
<feature type="transmembrane region" description="Helical" evidence="14">
    <location>
        <begin position="244"/>
        <end position="263"/>
    </location>
</feature>
<keyword evidence="7 14" id="KW-1133">Transmembrane helix</keyword>
<dbReference type="RefSeq" id="WP_234800613.1">
    <property type="nucleotide sequence ID" value="NZ_CP015136.1"/>
</dbReference>
<dbReference type="EC" id="2.5.1.141" evidence="3 14"/>
<sequence>MRPHALAYPLLSTRMSDYLQLTKPRLNLLVVFTTGVGYWLGVAGHVDPARLFHAVVGTALVAGGSAAFNQLYEQDVDALMSRTRLRPLPDGRLTPWRAFIFGLVLSALGLVQLSFGVNHLSAIVAFATLLSYVVWYTPMKRRSSLSTVVGAIPGALPPVIGWAAATGTLSREAWLLFAIVFLWQMPHFLSLAWLFREEYERAGFQVLPVVEPTGRSTARQTVIYTAALIPVSLGPALTGLAGPVYFAVALVLGIAFLVLALRFSRDLHRRTARQLFLGSLVYLPLIWLFMIATRVP</sequence>
<keyword evidence="4 14" id="KW-1003">Cell membrane</keyword>
<evidence type="ECO:0000256" key="13">
    <source>
        <dbReference type="ARBA" id="ARBA00047690"/>
    </source>
</evidence>
<dbReference type="Pfam" id="PF01040">
    <property type="entry name" value="UbiA"/>
    <property type="match status" value="1"/>
</dbReference>
<comment type="pathway">
    <text evidence="2 14">Porphyrin-containing compound metabolism; heme O biosynthesis; heme O from protoheme: step 1/1.</text>
</comment>
<comment type="subcellular location">
    <subcellularLocation>
        <location evidence="1 14">Cell membrane</location>
        <topology evidence="1 14">Multi-pass membrane protein</topology>
    </subcellularLocation>
</comment>
<dbReference type="Gene3D" id="1.10.357.140">
    <property type="entry name" value="UbiA prenyltransferase"/>
    <property type="match status" value="1"/>
</dbReference>
<dbReference type="EMBL" id="CP015136">
    <property type="protein sequence ID" value="AMY12681.1"/>
    <property type="molecule type" value="Genomic_DNA"/>
</dbReference>
<comment type="similarity">
    <text evidence="14">Belongs to the UbiA prenyltransferase family. Protoheme IX farnesyltransferase subfamily.</text>
</comment>
<feature type="transmembrane region" description="Helical" evidence="14">
    <location>
        <begin position="221"/>
        <end position="238"/>
    </location>
</feature>
<evidence type="ECO:0000256" key="11">
    <source>
        <dbReference type="ARBA" id="ARBA00040810"/>
    </source>
</evidence>
<dbReference type="HAMAP" id="MF_00154">
    <property type="entry name" value="CyoE_CtaB"/>
    <property type="match status" value="1"/>
</dbReference>
<gene>
    <name evidence="15" type="primary">ctaB2</name>
    <name evidence="14" type="synonym">ctaB</name>
    <name evidence="15" type="ORF">LuPra_05963</name>
</gene>
<evidence type="ECO:0000256" key="8">
    <source>
        <dbReference type="ARBA" id="ARBA00023133"/>
    </source>
</evidence>
<evidence type="ECO:0000256" key="9">
    <source>
        <dbReference type="ARBA" id="ARBA00023136"/>
    </source>
</evidence>
<dbReference type="NCBIfam" id="TIGR01473">
    <property type="entry name" value="cyoE_ctaB"/>
    <property type="match status" value="1"/>
</dbReference>
<evidence type="ECO:0000256" key="3">
    <source>
        <dbReference type="ARBA" id="ARBA00012292"/>
    </source>
</evidence>
<dbReference type="GO" id="GO:0008495">
    <property type="term" value="F:protoheme IX farnesyltransferase activity"/>
    <property type="evidence" value="ECO:0007669"/>
    <property type="project" value="UniProtKB-UniRule"/>
</dbReference>
<dbReference type="Proteomes" id="UP000076079">
    <property type="component" value="Chromosome"/>
</dbReference>
<feature type="transmembrane region" description="Helical" evidence="14">
    <location>
        <begin position="93"/>
        <end position="113"/>
    </location>
</feature>
<evidence type="ECO:0000256" key="10">
    <source>
        <dbReference type="ARBA" id="ARBA00030253"/>
    </source>
</evidence>
<dbReference type="KEGG" id="abac:LuPra_05963"/>
<keyword evidence="16" id="KW-1185">Reference proteome</keyword>
<feature type="transmembrane region" description="Helical" evidence="14">
    <location>
        <begin position="275"/>
        <end position="295"/>
    </location>
</feature>
<protein>
    <recommendedName>
        <fullName evidence="11 14">Protoheme IX farnesyltransferase</fullName>
        <ecNumber evidence="3 14">2.5.1.141</ecNumber>
    </recommendedName>
    <alternativeName>
        <fullName evidence="12 14">Heme B farnesyltransferase</fullName>
    </alternativeName>
    <alternativeName>
        <fullName evidence="10 14">Heme O synthase</fullName>
    </alternativeName>
</protein>
<dbReference type="NCBIfam" id="NF003349">
    <property type="entry name" value="PRK04375.1-2"/>
    <property type="match status" value="1"/>
</dbReference>
<dbReference type="CDD" id="cd13957">
    <property type="entry name" value="PT_UbiA_Cox10"/>
    <property type="match status" value="1"/>
</dbReference>
<evidence type="ECO:0000256" key="14">
    <source>
        <dbReference type="HAMAP-Rule" id="MF_00154"/>
    </source>
</evidence>
<dbReference type="FunFam" id="1.10.357.140:FF:000006">
    <property type="entry name" value="Protoheme IX farnesyltransferase, mitochondrial"/>
    <property type="match status" value="1"/>
</dbReference>
<reference evidence="16" key="2">
    <citation type="submission" date="2016-04" db="EMBL/GenBank/DDBJ databases">
        <title>First Complete Genome Sequence of a Subdivision 6 Acidobacterium.</title>
        <authorList>
            <person name="Huang S."/>
            <person name="Vieira S."/>
            <person name="Bunk B."/>
            <person name="Riedel T."/>
            <person name="Sproeer C."/>
            <person name="Overmann J."/>
        </authorList>
    </citation>
    <scope>NUCLEOTIDE SEQUENCE [LARGE SCALE GENOMIC DNA]</scope>
    <source>
        <strain evidence="16">DSM 100886 HEG_-6_39</strain>
    </source>
</reference>
<proteinExistence type="inferred from homology"/>
<dbReference type="AlphaFoldDB" id="A0A143PWD0"/>
<feature type="transmembrane region" description="Helical" evidence="14">
    <location>
        <begin position="119"/>
        <end position="136"/>
    </location>
</feature>
<evidence type="ECO:0000256" key="6">
    <source>
        <dbReference type="ARBA" id="ARBA00022692"/>
    </source>
</evidence>
<dbReference type="STRING" id="1855912.LuPra_05963"/>
<comment type="miscellaneous">
    <text evidence="14">Carbon 2 of the heme B porphyrin ring is defined according to the Fischer nomenclature.</text>
</comment>
<evidence type="ECO:0000256" key="12">
    <source>
        <dbReference type="ARBA" id="ARBA00042475"/>
    </source>
</evidence>
<reference evidence="15 16" key="1">
    <citation type="journal article" date="2016" name="Genome Announc.">
        <title>First Complete Genome Sequence of a Subdivision 6 Acidobacterium Strain.</title>
        <authorList>
            <person name="Huang S."/>
            <person name="Vieira S."/>
            <person name="Bunk B."/>
            <person name="Riedel T."/>
            <person name="Sproer C."/>
            <person name="Overmann J."/>
        </authorList>
    </citation>
    <scope>NUCLEOTIDE SEQUENCE [LARGE SCALE GENOMIC DNA]</scope>
    <source>
        <strain evidence="16">DSM 100886 HEG_-6_39</strain>
    </source>
</reference>
<keyword evidence="8 14" id="KW-0350">Heme biosynthesis</keyword>
<name>A0A143PWD0_LUTPR</name>